<name>A0A8T2TV12_CERRI</name>
<protein>
    <submittedName>
        <fullName evidence="1">Uncharacterized protein</fullName>
    </submittedName>
</protein>
<sequence>MPSSFGNLRSLQRMCLSNIPSPRGSIPDCFREFSCWNELNGPSTAHSPPLCPESHGVLVPSLQLPSLMRIALQPGVGHPDHPRASRFYYGLGRLLQQRWTTQNGSNISIFNGAEQCAVYSSQIAASRVSLP</sequence>
<proteinExistence type="predicted"/>
<keyword evidence="2" id="KW-1185">Reference proteome</keyword>
<dbReference type="AlphaFoldDB" id="A0A8T2TV12"/>
<comment type="caution">
    <text evidence="1">The sequence shown here is derived from an EMBL/GenBank/DDBJ whole genome shotgun (WGS) entry which is preliminary data.</text>
</comment>
<organism evidence="1 2">
    <name type="scientific">Ceratopteris richardii</name>
    <name type="common">Triangle waterfern</name>
    <dbReference type="NCBI Taxonomy" id="49495"/>
    <lineage>
        <taxon>Eukaryota</taxon>
        <taxon>Viridiplantae</taxon>
        <taxon>Streptophyta</taxon>
        <taxon>Embryophyta</taxon>
        <taxon>Tracheophyta</taxon>
        <taxon>Polypodiopsida</taxon>
        <taxon>Polypodiidae</taxon>
        <taxon>Polypodiales</taxon>
        <taxon>Pteridineae</taxon>
        <taxon>Pteridaceae</taxon>
        <taxon>Parkerioideae</taxon>
        <taxon>Ceratopteris</taxon>
    </lineage>
</organism>
<reference evidence="1" key="1">
    <citation type="submission" date="2021-08" db="EMBL/GenBank/DDBJ databases">
        <title>WGS assembly of Ceratopteris richardii.</title>
        <authorList>
            <person name="Marchant D.B."/>
            <person name="Chen G."/>
            <person name="Jenkins J."/>
            <person name="Shu S."/>
            <person name="Leebens-Mack J."/>
            <person name="Grimwood J."/>
            <person name="Schmutz J."/>
            <person name="Soltis P."/>
            <person name="Soltis D."/>
            <person name="Chen Z.-H."/>
        </authorList>
    </citation>
    <scope>NUCLEOTIDE SEQUENCE</scope>
    <source>
        <strain evidence="1">Whitten #5841</strain>
        <tissue evidence="1">Leaf</tissue>
    </source>
</reference>
<accession>A0A8T2TV12</accession>
<dbReference type="Proteomes" id="UP000825935">
    <property type="component" value="Chromosome 11"/>
</dbReference>
<evidence type="ECO:0000313" key="2">
    <source>
        <dbReference type="Proteomes" id="UP000825935"/>
    </source>
</evidence>
<dbReference type="OrthoDB" id="676979at2759"/>
<dbReference type="EMBL" id="CM035416">
    <property type="protein sequence ID" value="KAH7424349.1"/>
    <property type="molecule type" value="Genomic_DNA"/>
</dbReference>
<gene>
    <name evidence="1" type="ORF">KP509_11G003800</name>
</gene>
<evidence type="ECO:0000313" key="1">
    <source>
        <dbReference type="EMBL" id="KAH7424349.1"/>
    </source>
</evidence>